<evidence type="ECO:0000313" key="5">
    <source>
        <dbReference type="Proteomes" id="UP000617734"/>
    </source>
</evidence>
<dbReference type="Pfam" id="PF08240">
    <property type="entry name" value="ADH_N"/>
    <property type="match status" value="1"/>
</dbReference>
<dbReference type="InterPro" id="IPR013149">
    <property type="entry name" value="ADH-like_C"/>
</dbReference>
<dbReference type="SUPFAM" id="SSF51735">
    <property type="entry name" value="NAD(P)-binding Rossmann-fold domains"/>
    <property type="match status" value="1"/>
</dbReference>
<keyword evidence="2" id="KW-0560">Oxidoreductase</keyword>
<dbReference type="AlphaFoldDB" id="A0A919DA30"/>
<dbReference type="InterPro" id="IPR011032">
    <property type="entry name" value="GroES-like_sf"/>
</dbReference>
<dbReference type="PANTHER" id="PTHR48106">
    <property type="entry name" value="QUINONE OXIDOREDUCTASE PIG3-RELATED"/>
    <property type="match status" value="1"/>
</dbReference>
<dbReference type="SUPFAM" id="SSF50129">
    <property type="entry name" value="GroES-like"/>
    <property type="match status" value="1"/>
</dbReference>
<dbReference type="GO" id="GO:0016651">
    <property type="term" value="F:oxidoreductase activity, acting on NAD(P)H"/>
    <property type="evidence" value="ECO:0007669"/>
    <property type="project" value="TreeGrafter"/>
</dbReference>
<evidence type="ECO:0000259" key="3">
    <source>
        <dbReference type="SMART" id="SM00829"/>
    </source>
</evidence>
<dbReference type="SMART" id="SM00829">
    <property type="entry name" value="PKS_ER"/>
    <property type="match status" value="1"/>
</dbReference>
<dbReference type="InterPro" id="IPR020843">
    <property type="entry name" value="ER"/>
</dbReference>
<proteinExistence type="predicted"/>
<dbReference type="Gene3D" id="3.90.180.10">
    <property type="entry name" value="Medium-chain alcohol dehydrogenases, catalytic domain"/>
    <property type="match status" value="1"/>
</dbReference>
<evidence type="ECO:0000256" key="2">
    <source>
        <dbReference type="ARBA" id="ARBA00023002"/>
    </source>
</evidence>
<dbReference type="InterPro" id="IPR036291">
    <property type="entry name" value="NAD(P)-bd_dom_sf"/>
</dbReference>
<reference evidence="4" key="2">
    <citation type="submission" date="2020-09" db="EMBL/GenBank/DDBJ databases">
        <authorList>
            <person name="Sun Q."/>
            <person name="Ohkuma M."/>
        </authorList>
    </citation>
    <scope>NUCLEOTIDE SEQUENCE</scope>
    <source>
        <strain evidence="4">JCM 4646</strain>
    </source>
</reference>
<keyword evidence="5" id="KW-1185">Reference proteome</keyword>
<organism evidence="4 5">
    <name type="scientific">Kitasatospora indigofera</name>
    <dbReference type="NCBI Taxonomy" id="67307"/>
    <lineage>
        <taxon>Bacteria</taxon>
        <taxon>Bacillati</taxon>
        <taxon>Actinomycetota</taxon>
        <taxon>Actinomycetes</taxon>
        <taxon>Kitasatosporales</taxon>
        <taxon>Streptomycetaceae</taxon>
        <taxon>Kitasatospora</taxon>
    </lineage>
</organism>
<dbReference type="EMBL" id="BNBO01000120">
    <property type="protein sequence ID" value="GHE28282.1"/>
    <property type="molecule type" value="Genomic_DNA"/>
</dbReference>
<name>A0A919DA30_9ACTN</name>
<evidence type="ECO:0000313" key="4">
    <source>
        <dbReference type="EMBL" id="GHE28282.1"/>
    </source>
</evidence>
<dbReference type="RefSeq" id="WP_190215925.1">
    <property type="nucleotide sequence ID" value="NZ_BNBO01000120.1"/>
</dbReference>
<dbReference type="GO" id="GO:0070402">
    <property type="term" value="F:NADPH binding"/>
    <property type="evidence" value="ECO:0007669"/>
    <property type="project" value="TreeGrafter"/>
</dbReference>
<gene>
    <name evidence="4" type="primary">qor</name>
    <name evidence="4" type="ORF">GCM10018781_80710</name>
</gene>
<evidence type="ECO:0000256" key="1">
    <source>
        <dbReference type="ARBA" id="ARBA00022857"/>
    </source>
</evidence>
<dbReference type="Proteomes" id="UP000617734">
    <property type="component" value="Unassembled WGS sequence"/>
</dbReference>
<dbReference type="InterPro" id="IPR013154">
    <property type="entry name" value="ADH-like_N"/>
</dbReference>
<comment type="caution">
    <text evidence="4">The sequence shown here is derived from an EMBL/GenBank/DDBJ whole genome shotgun (WGS) entry which is preliminary data.</text>
</comment>
<feature type="domain" description="Enoyl reductase (ER)" evidence="3">
    <location>
        <begin position="7"/>
        <end position="312"/>
    </location>
</feature>
<reference evidence="4" key="1">
    <citation type="journal article" date="2014" name="Int. J. Syst. Evol. Microbiol.">
        <title>Complete genome sequence of Corynebacterium casei LMG S-19264T (=DSM 44701T), isolated from a smear-ripened cheese.</title>
        <authorList>
            <consortium name="US DOE Joint Genome Institute (JGI-PGF)"/>
            <person name="Walter F."/>
            <person name="Albersmeier A."/>
            <person name="Kalinowski J."/>
            <person name="Ruckert C."/>
        </authorList>
    </citation>
    <scope>NUCLEOTIDE SEQUENCE</scope>
    <source>
        <strain evidence="4">JCM 4646</strain>
    </source>
</reference>
<protein>
    <submittedName>
        <fullName evidence="4">NADPH:quinone reductase</fullName>
    </submittedName>
</protein>
<dbReference type="GeneID" id="95358288"/>
<keyword evidence="1" id="KW-0521">NADP</keyword>
<sequence>MRAIVLDVDDTYRVTELDEPAPGPGEVAVRVAYAGIQWGDTMVEDGIFPVPRPFVPGFEASGHIAAVGAGVDEGRIGEPVAALVPGGAFAEVVVVPAVLALAAGDVPLPVAAGFGWGTPTAYDLVNTAARVGEGESVLIHAAAGAVGTLAAQFARLAGAGRVVGVAGSPARAGYAAAFGFDQVLLRGEFPAGLGAERFDVVLDPVGGRTRRESLRVLAPHGRLVAYGSIDGGEPVLADADELLMSGRSLLTWNSNLLSRTHPERLAGSARRALGLLAGGLIRVDVTAEYDPADLGLAVGRLRAGVTHGKSVLRVAGRLGSRP</sequence>
<accession>A0A919DA30</accession>
<dbReference type="Pfam" id="PF00107">
    <property type="entry name" value="ADH_zinc_N"/>
    <property type="match status" value="1"/>
</dbReference>
<dbReference type="Gene3D" id="3.40.50.720">
    <property type="entry name" value="NAD(P)-binding Rossmann-like Domain"/>
    <property type="match status" value="1"/>
</dbReference>